<evidence type="ECO:0000259" key="2">
    <source>
        <dbReference type="Pfam" id="PF01370"/>
    </source>
</evidence>
<keyword evidence="3" id="KW-0413">Isomerase</keyword>
<dbReference type="Pfam" id="PF01370">
    <property type="entry name" value="Epimerase"/>
    <property type="match status" value="1"/>
</dbReference>
<protein>
    <submittedName>
        <fullName evidence="3">UDP-glucose 4-epimerase</fullName>
        <ecNumber evidence="3">5.1.3.2</ecNumber>
    </submittedName>
</protein>
<feature type="domain" description="NAD-dependent epimerase/dehydratase" evidence="2">
    <location>
        <begin position="17"/>
        <end position="248"/>
    </location>
</feature>
<dbReference type="InterPro" id="IPR001509">
    <property type="entry name" value="Epimerase_deHydtase"/>
</dbReference>
<organism evidence="3 4">
    <name type="scientific">Mesobacillus stamsii</name>
    <dbReference type="NCBI Taxonomy" id="225347"/>
    <lineage>
        <taxon>Bacteria</taxon>
        <taxon>Bacillati</taxon>
        <taxon>Bacillota</taxon>
        <taxon>Bacilli</taxon>
        <taxon>Bacillales</taxon>
        <taxon>Bacillaceae</taxon>
        <taxon>Mesobacillus</taxon>
    </lineage>
</organism>
<keyword evidence="4" id="KW-1185">Reference proteome</keyword>
<dbReference type="EC" id="5.1.3.2" evidence="3"/>
<sequence>MRTFAAQLWNKDKMEKVIITGGCGFIGSHLAQKLAEWNYDVLVIDNLATGDLGNLRQEGIRLEICDILEDRFTPTVLEFSPDYMIHLAAQANVHKSIQNFLYDEQVNVRGTLKVMDAAIQSKVKKMIFASSSAVYGKPEYFPIDLQHKIRPLSPYGTSKYASELYLSLAKKLYQLDYTILRYGNVYGPRQNSKLEGGVVAVFSTALAQNSRPVIYGDGEQTRDFVFVEDVVSANVQALHHGSGKTLNVSSGTQVSINELYRLMKSISGSDIDPIYVPGREGDIRQSYLCIRETEEALQWKPVTDLKAGLRKTFEYYQSTVQDGKKEDEE</sequence>
<dbReference type="Gene3D" id="3.40.50.720">
    <property type="entry name" value="NAD(P)-binding Rossmann-like Domain"/>
    <property type="match status" value="1"/>
</dbReference>
<gene>
    <name evidence="3" type="ORF">J2S25_003428</name>
</gene>
<comment type="caution">
    <text evidence="3">The sequence shown here is derived from an EMBL/GenBank/DDBJ whole genome shotgun (WGS) entry which is preliminary data.</text>
</comment>
<accession>A0ABU0FZ37</accession>
<comment type="similarity">
    <text evidence="1">Belongs to the NAD(P)-dependent epimerase/dehydratase family.</text>
</comment>
<dbReference type="EMBL" id="JAUSUN010000028">
    <property type="protein sequence ID" value="MDQ0415201.1"/>
    <property type="molecule type" value="Genomic_DNA"/>
</dbReference>
<evidence type="ECO:0000256" key="1">
    <source>
        <dbReference type="ARBA" id="ARBA00007637"/>
    </source>
</evidence>
<evidence type="ECO:0000313" key="4">
    <source>
        <dbReference type="Proteomes" id="UP001242313"/>
    </source>
</evidence>
<evidence type="ECO:0000313" key="3">
    <source>
        <dbReference type="EMBL" id="MDQ0415201.1"/>
    </source>
</evidence>
<dbReference type="GO" id="GO:0003978">
    <property type="term" value="F:UDP-glucose 4-epimerase activity"/>
    <property type="evidence" value="ECO:0007669"/>
    <property type="project" value="UniProtKB-EC"/>
</dbReference>
<reference evidence="3 4" key="1">
    <citation type="submission" date="2023-07" db="EMBL/GenBank/DDBJ databases">
        <title>Genomic Encyclopedia of Type Strains, Phase IV (KMG-IV): sequencing the most valuable type-strain genomes for metagenomic binning, comparative biology and taxonomic classification.</title>
        <authorList>
            <person name="Goeker M."/>
        </authorList>
    </citation>
    <scope>NUCLEOTIDE SEQUENCE [LARGE SCALE GENOMIC DNA]</scope>
    <source>
        <strain evidence="3 4">DSM 19598</strain>
    </source>
</reference>
<dbReference type="RefSeq" id="WP_307192449.1">
    <property type="nucleotide sequence ID" value="NZ_JAUSUN010000028.1"/>
</dbReference>
<dbReference type="InterPro" id="IPR036291">
    <property type="entry name" value="NAD(P)-bd_dom_sf"/>
</dbReference>
<dbReference type="Proteomes" id="UP001242313">
    <property type="component" value="Unassembled WGS sequence"/>
</dbReference>
<dbReference type="PANTHER" id="PTHR43000">
    <property type="entry name" value="DTDP-D-GLUCOSE 4,6-DEHYDRATASE-RELATED"/>
    <property type="match status" value="1"/>
</dbReference>
<dbReference type="SUPFAM" id="SSF51735">
    <property type="entry name" value="NAD(P)-binding Rossmann-fold domains"/>
    <property type="match status" value="1"/>
</dbReference>
<proteinExistence type="inferred from homology"/>
<name>A0ABU0FZ37_9BACI</name>